<dbReference type="AlphaFoldDB" id="A0AAV1TLA9"/>
<dbReference type="Gene3D" id="3.40.1000.10">
    <property type="entry name" value="Mog1/PsbP, alpha/beta/alpha sandwich"/>
    <property type="match status" value="1"/>
</dbReference>
<gene>
    <name evidence="1" type="ORF">PM001_LOCUS7233</name>
</gene>
<sequence>MGKIVTLSSSPRPLTCVCDVMRCAPCGRVGKFRLDNAVKDVLRVYRGNIRLPARMTDVILTVSTPIQISSSCSICDTYHVEDNSSVAAAVLKQALQTFVGVDWSLDQ</sequence>
<dbReference type="Proteomes" id="UP001162060">
    <property type="component" value="Unassembled WGS sequence"/>
</dbReference>
<reference evidence="1" key="1">
    <citation type="submission" date="2024-01" db="EMBL/GenBank/DDBJ databases">
        <authorList>
            <person name="Webb A."/>
        </authorList>
    </citation>
    <scope>NUCLEOTIDE SEQUENCE</scope>
    <source>
        <strain evidence="1">Pm1</strain>
    </source>
</reference>
<comment type="caution">
    <text evidence="1">The sequence shown here is derived from an EMBL/GenBank/DDBJ whole genome shotgun (WGS) entry which is preliminary data.</text>
</comment>
<dbReference type="EMBL" id="CAKLBY020000058">
    <property type="protein sequence ID" value="CAK7921620.1"/>
    <property type="molecule type" value="Genomic_DNA"/>
</dbReference>
<protein>
    <submittedName>
        <fullName evidence="1">Uncharacterized protein</fullName>
    </submittedName>
</protein>
<accession>A0AAV1TLA9</accession>
<proteinExistence type="predicted"/>
<organism evidence="1 2">
    <name type="scientific">Peronospora matthiolae</name>
    <dbReference type="NCBI Taxonomy" id="2874970"/>
    <lineage>
        <taxon>Eukaryota</taxon>
        <taxon>Sar</taxon>
        <taxon>Stramenopiles</taxon>
        <taxon>Oomycota</taxon>
        <taxon>Peronosporomycetes</taxon>
        <taxon>Peronosporales</taxon>
        <taxon>Peronosporaceae</taxon>
        <taxon>Peronospora</taxon>
    </lineage>
</organism>
<name>A0AAV1TLA9_9STRA</name>
<evidence type="ECO:0000313" key="2">
    <source>
        <dbReference type="Proteomes" id="UP001162060"/>
    </source>
</evidence>
<evidence type="ECO:0000313" key="1">
    <source>
        <dbReference type="EMBL" id="CAK7921620.1"/>
    </source>
</evidence>